<sequence>MQHRVPVYYHTIRFSLN</sequence>
<reference evidence="1" key="2">
    <citation type="journal article" date="2015" name="Data Brief">
        <title>Shoot transcriptome of the giant reed, Arundo donax.</title>
        <authorList>
            <person name="Barrero R.A."/>
            <person name="Guerrero F.D."/>
            <person name="Moolhuijzen P."/>
            <person name="Goolsby J.A."/>
            <person name="Tidwell J."/>
            <person name="Bellgard S.E."/>
            <person name="Bellgard M.I."/>
        </authorList>
    </citation>
    <scope>NUCLEOTIDE SEQUENCE</scope>
    <source>
        <tissue evidence="1">Shoot tissue taken approximately 20 cm above the soil surface</tissue>
    </source>
</reference>
<evidence type="ECO:0000313" key="1">
    <source>
        <dbReference type="EMBL" id="JAD37851.1"/>
    </source>
</evidence>
<dbReference type="EMBL" id="GBRH01260044">
    <property type="protein sequence ID" value="JAD37851.1"/>
    <property type="molecule type" value="Transcribed_RNA"/>
</dbReference>
<accession>A0A0A8ZGB3</accession>
<protein>
    <submittedName>
        <fullName evidence="1">Uncharacterized protein</fullName>
    </submittedName>
</protein>
<proteinExistence type="predicted"/>
<dbReference type="AlphaFoldDB" id="A0A0A8ZGB3"/>
<name>A0A0A8ZGB3_ARUDO</name>
<organism evidence="1">
    <name type="scientific">Arundo donax</name>
    <name type="common">Giant reed</name>
    <name type="synonym">Donax arundinaceus</name>
    <dbReference type="NCBI Taxonomy" id="35708"/>
    <lineage>
        <taxon>Eukaryota</taxon>
        <taxon>Viridiplantae</taxon>
        <taxon>Streptophyta</taxon>
        <taxon>Embryophyta</taxon>
        <taxon>Tracheophyta</taxon>
        <taxon>Spermatophyta</taxon>
        <taxon>Magnoliopsida</taxon>
        <taxon>Liliopsida</taxon>
        <taxon>Poales</taxon>
        <taxon>Poaceae</taxon>
        <taxon>PACMAD clade</taxon>
        <taxon>Arundinoideae</taxon>
        <taxon>Arundineae</taxon>
        <taxon>Arundo</taxon>
    </lineage>
</organism>
<reference evidence="1" key="1">
    <citation type="submission" date="2014-09" db="EMBL/GenBank/DDBJ databases">
        <authorList>
            <person name="Magalhaes I.L.F."/>
            <person name="Oliveira U."/>
            <person name="Santos F.R."/>
            <person name="Vidigal T.H.D.A."/>
            <person name="Brescovit A.D."/>
            <person name="Santos A.J."/>
        </authorList>
    </citation>
    <scope>NUCLEOTIDE SEQUENCE</scope>
    <source>
        <tissue evidence="1">Shoot tissue taken approximately 20 cm above the soil surface</tissue>
    </source>
</reference>